<feature type="transmembrane region" description="Helical" evidence="1">
    <location>
        <begin position="21"/>
        <end position="42"/>
    </location>
</feature>
<reference evidence="3" key="1">
    <citation type="submission" date="2006-12" db="EMBL/GenBank/DDBJ databases">
        <title>Complete sequence of chromosome 2 of Paracoccus denitrificans PD1222.</title>
        <authorList>
            <person name="Copeland A."/>
            <person name="Lucas S."/>
            <person name="Lapidus A."/>
            <person name="Barry K."/>
            <person name="Detter J.C."/>
            <person name="Glavina del Rio T."/>
            <person name="Hammon N."/>
            <person name="Israni S."/>
            <person name="Dalin E."/>
            <person name="Tice H."/>
            <person name="Pitluck S."/>
            <person name="Munk A.C."/>
            <person name="Brettin T."/>
            <person name="Bruce D."/>
            <person name="Han C."/>
            <person name="Tapia R."/>
            <person name="Gilna P."/>
            <person name="Schmutz J."/>
            <person name="Larimer F."/>
            <person name="Land M."/>
            <person name="Hauser L."/>
            <person name="Kyrpides N."/>
            <person name="Lykidis A."/>
            <person name="Spiro S."/>
            <person name="Richardson D.J."/>
            <person name="Moir J.W.B."/>
            <person name="Ferguson S.J."/>
            <person name="van Spanning R.J.M."/>
            <person name="Richardson P."/>
        </authorList>
    </citation>
    <scope>NUCLEOTIDE SEQUENCE [LARGE SCALE GENOMIC DNA]</scope>
    <source>
        <strain evidence="3">Pd 1222</strain>
    </source>
</reference>
<dbReference type="EnsemblBacteria" id="ABL71711">
    <property type="protein sequence ID" value="ABL71711"/>
    <property type="gene ID" value="Pden_3644"/>
</dbReference>
<dbReference type="Pfam" id="PF04654">
    <property type="entry name" value="DUF599"/>
    <property type="match status" value="1"/>
</dbReference>
<evidence type="ECO:0000313" key="2">
    <source>
        <dbReference type="EMBL" id="ABL71711.1"/>
    </source>
</evidence>
<sequence>MDPNTSLPGPPIFDPAIFGPLSLADLAALLWLFLAWFGIGWITEHPPRAHPSVTVLMKAHRREWMRQFITRNPRIFDSAILTTLREGTSFFASACLIAVGGGLALIGNTDQLAGVARQFDLGHVPTLKWEIKIVVVLFFVANALLRFVWSHRLFGYCAIIMASVPNEPEDARAMPLAMQAADINITAAKSFNSGLRCVYFALGALGWLAGPLGLFLATSYVLLISWRREFASHSRRAIMQLVPGETGLPPGKAEGEQTGP</sequence>
<protein>
    <recommendedName>
        <fullName evidence="4">DUF599 domain-containing protein</fullName>
    </recommendedName>
</protein>
<evidence type="ECO:0000256" key="1">
    <source>
        <dbReference type="SAM" id="Phobius"/>
    </source>
</evidence>
<dbReference type="RefSeq" id="WP_011749880.1">
    <property type="nucleotide sequence ID" value="NC_008687.1"/>
</dbReference>
<dbReference type="AlphaFoldDB" id="A1B867"/>
<name>A1B867_PARDP</name>
<evidence type="ECO:0000313" key="3">
    <source>
        <dbReference type="Proteomes" id="UP000000361"/>
    </source>
</evidence>
<dbReference type="GeneID" id="93453298"/>
<keyword evidence="1" id="KW-0812">Transmembrane</keyword>
<evidence type="ECO:0008006" key="4">
    <source>
        <dbReference type="Google" id="ProtNLM"/>
    </source>
</evidence>
<dbReference type="HOGENOM" id="CLU_096744_0_0_5"/>
<accession>A1B867</accession>
<organism evidence="2 3">
    <name type="scientific">Paracoccus denitrificans (strain Pd 1222)</name>
    <dbReference type="NCBI Taxonomy" id="318586"/>
    <lineage>
        <taxon>Bacteria</taxon>
        <taxon>Pseudomonadati</taxon>
        <taxon>Pseudomonadota</taxon>
        <taxon>Alphaproteobacteria</taxon>
        <taxon>Rhodobacterales</taxon>
        <taxon>Paracoccaceae</taxon>
        <taxon>Paracoccus</taxon>
    </lineage>
</organism>
<gene>
    <name evidence="2" type="ordered locus">Pden_3644</name>
</gene>
<dbReference type="OrthoDB" id="9806874at2"/>
<dbReference type="STRING" id="318586.Pden_3644"/>
<feature type="transmembrane region" description="Helical" evidence="1">
    <location>
        <begin position="129"/>
        <end position="149"/>
    </location>
</feature>
<dbReference type="EMBL" id="CP000490">
    <property type="protein sequence ID" value="ABL71711.1"/>
    <property type="molecule type" value="Genomic_DNA"/>
</dbReference>
<dbReference type="KEGG" id="pde:Pden_3644"/>
<keyword evidence="3" id="KW-1185">Reference proteome</keyword>
<keyword evidence="1" id="KW-1133">Transmembrane helix</keyword>
<feature type="transmembrane region" description="Helical" evidence="1">
    <location>
        <begin position="90"/>
        <end position="108"/>
    </location>
</feature>
<proteinExistence type="predicted"/>
<dbReference type="eggNOG" id="COG3821">
    <property type="taxonomic scope" value="Bacteria"/>
</dbReference>
<dbReference type="InterPro" id="IPR006747">
    <property type="entry name" value="DUF599"/>
</dbReference>
<keyword evidence="1" id="KW-0472">Membrane</keyword>
<feature type="transmembrane region" description="Helical" evidence="1">
    <location>
        <begin position="198"/>
        <end position="226"/>
    </location>
</feature>
<dbReference type="Proteomes" id="UP000000361">
    <property type="component" value="Chromosome 2"/>
</dbReference>